<dbReference type="PANTHER" id="PTHR13009:SF22">
    <property type="entry name" value="LD43819P"/>
    <property type="match status" value="1"/>
</dbReference>
<feature type="domain" description="Activator of Hsp90 ATPase AHSA1-like N-terminal" evidence="4">
    <location>
        <begin position="29"/>
        <end position="168"/>
    </location>
</feature>
<evidence type="ECO:0000313" key="6">
    <source>
        <dbReference type="Proteomes" id="UP000037460"/>
    </source>
</evidence>
<dbReference type="SMART" id="SM01000">
    <property type="entry name" value="Aha1_N"/>
    <property type="match status" value="1"/>
</dbReference>
<sequence length="441" mass="46980">MALLGEGDERWIVKERADGANCNNWHWTTKDVSAHVKEQLNEAVKGNIFPADGPLSNIEIKSCETTGEASVNNRKARTFIIYQLEMKLKWKGDLVGEDGATKESASGSLRLPDVSAESLDDLEVEFETQSRGSALSEAMRKQGVSCVKAAVVAKMKELQAEVTAEAARQKPLPAAGGRMYATPSVPVPMPQPISVGPAPAATAPAALPTAPPPKPPPKQLEPSEDDDEELPPLKMREVLKQLRNNPSTTRALKLSNLAVSDVHLRALLEALSHSQVSGVEEIDLTFNKLTDAGVHVLLKALAGGTALELTKLYLGGNKVSVAGMALSQSLKQQRPDLLVTWHEQLPGGKSMCTVGTVYAASPAMQAGLCQGDSIIAFGPVQADGYKGVSESIVPVVKASVGKPIDVIVVRMSDKDQQVKQLQLTLTPQKWSGAGLLGCILK</sequence>
<dbReference type="FunFam" id="2.30.42.10:FF:000107">
    <property type="entry name" value="26S proteasome non-ATPase regulatory subunit 9"/>
    <property type="match status" value="1"/>
</dbReference>
<dbReference type="Gene3D" id="3.15.10.20">
    <property type="entry name" value="Activator of Hsp90 ATPase Aha1, N-terminal domain"/>
    <property type="match status" value="1"/>
</dbReference>
<accession>A0A0M0JK31</accession>
<dbReference type="SUPFAM" id="SSF103111">
    <property type="entry name" value="Activator of Hsp90 ATPase, Aha1"/>
    <property type="match status" value="1"/>
</dbReference>
<dbReference type="OrthoDB" id="567237at2759"/>
<reference evidence="6" key="1">
    <citation type="journal article" date="2015" name="PLoS Genet.">
        <title>Genome Sequence and Transcriptome Analyses of Chrysochromulina tobin: Metabolic Tools for Enhanced Algal Fitness in the Prominent Order Prymnesiales (Haptophyceae).</title>
        <authorList>
            <person name="Hovde B.T."/>
            <person name="Deodato C.R."/>
            <person name="Hunsperger H.M."/>
            <person name="Ryken S.A."/>
            <person name="Yost W."/>
            <person name="Jha R.K."/>
            <person name="Patterson J."/>
            <person name="Monnat R.J. Jr."/>
            <person name="Barlow S.B."/>
            <person name="Starkenburg S.R."/>
            <person name="Cattolico R.A."/>
        </authorList>
    </citation>
    <scope>NUCLEOTIDE SEQUENCE</scope>
    <source>
        <strain evidence="6">CCMP291</strain>
    </source>
</reference>
<evidence type="ECO:0000313" key="5">
    <source>
        <dbReference type="EMBL" id="KOO26850.1"/>
    </source>
</evidence>
<dbReference type="SMART" id="SM00368">
    <property type="entry name" value="LRR_RI"/>
    <property type="match status" value="2"/>
</dbReference>
<name>A0A0M0JK31_9EUKA</name>
<organism evidence="5 6">
    <name type="scientific">Chrysochromulina tobinii</name>
    <dbReference type="NCBI Taxonomy" id="1460289"/>
    <lineage>
        <taxon>Eukaryota</taxon>
        <taxon>Haptista</taxon>
        <taxon>Haptophyta</taxon>
        <taxon>Prymnesiophyceae</taxon>
        <taxon>Prymnesiales</taxon>
        <taxon>Chrysochromulinaceae</taxon>
        <taxon>Chrysochromulina</taxon>
    </lineage>
</organism>
<dbReference type="Gene3D" id="3.80.10.10">
    <property type="entry name" value="Ribonuclease Inhibitor"/>
    <property type="match status" value="1"/>
</dbReference>
<proteinExistence type="inferred from homology"/>
<dbReference type="SUPFAM" id="SSF52047">
    <property type="entry name" value="RNI-like"/>
    <property type="match status" value="1"/>
</dbReference>
<dbReference type="GO" id="GO:0005829">
    <property type="term" value="C:cytosol"/>
    <property type="evidence" value="ECO:0007669"/>
    <property type="project" value="TreeGrafter"/>
</dbReference>
<dbReference type="InterPro" id="IPR036338">
    <property type="entry name" value="Aha1"/>
</dbReference>
<dbReference type="PANTHER" id="PTHR13009">
    <property type="entry name" value="HEAT SHOCK PROTEIN 90 HSP90 CO-CHAPERONE AHA-1"/>
    <property type="match status" value="1"/>
</dbReference>
<keyword evidence="6" id="KW-1185">Reference proteome</keyword>
<dbReference type="InterPro" id="IPR036034">
    <property type="entry name" value="PDZ_sf"/>
</dbReference>
<evidence type="ECO:0000256" key="2">
    <source>
        <dbReference type="ARBA" id="ARBA00023186"/>
    </source>
</evidence>
<feature type="compositionally biased region" description="Low complexity" evidence="3">
    <location>
        <begin position="197"/>
        <end position="208"/>
    </location>
</feature>
<dbReference type="GO" id="GO:0001671">
    <property type="term" value="F:ATPase activator activity"/>
    <property type="evidence" value="ECO:0007669"/>
    <property type="project" value="InterPro"/>
</dbReference>
<dbReference type="GO" id="GO:0006457">
    <property type="term" value="P:protein folding"/>
    <property type="evidence" value="ECO:0007669"/>
    <property type="project" value="TreeGrafter"/>
</dbReference>
<gene>
    <name evidence="5" type="ORF">Ctob_010856</name>
</gene>
<dbReference type="Gene3D" id="2.30.42.10">
    <property type="match status" value="1"/>
</dbReference>
<dbReference type="Proteomes" id="UP000037460">
    <property type="component" value="Unassembled WGS sequence"/>
</dbReference>
<feature type="compositionally biased region" description="Pro residues" evidence="3">
    <location>
        <begin position="209"/>
        <end position="219"/>
    </location>
</feature>
<comment type="caution">
    <text evidence="5">The sequence shown here is derived from an EMBL/GenBank/DDBJ whole genome shotgun (WGS) entry which is preliminary data.</text>
</comment>
<dbReference type="Pfam" id="PF09229">
    <property type="entry name" value="Aha1_N"/>
    <property type="match status" value="1"/>
</dbReference>
<feature type="region of interest" description="Disordered" evidence="3">
    <location>
        <begin position="191"/>
        <end position="233"/>
    </location>
</feature>
<protein>
    <submittedName>
        <fullName evidence="5">Activator of 90 kDa heat shock protein ATPase-like 1</fullName>
    </submittedName>
</protein>
<dbReference type="InterPro" id="IPR032675">
    <property type="entry name" value="LRR_dom_sf"/>
</dbReference>
<dbReference type="SUPFAM" id="SSF50156">
    <property type="entry name" value="PDZ domain-like"/>
    <property type="match status" value="1"/>
</dbReference>
<keyword evidence="5" id="KW-0346">Stress response</keyword>
<evidence type="ECO:0000259" key="4">
    <source>
        <dbReference type="SMART" id="SM01000"/>
    </source>
</evidence>
<dbReference type="AlphaFoldDB" id="A0A0M0JK31"/>
<dbReference type="GO" id="GO:0051087">
    <property type="term" value="F:protein-folding chaperone binding"/>
    <property type="evidence" value="ECO:0007669"/>
    <property type="project" value="InterPro"/>
</dbReference>
<dbReference type="EMBL" id="JWZX01002793">
    <property type="protein sequence ID" value="KOO26850.1"/>
    <property type="molecule type" value="Genomic_DNA"/>
</dbReference>
<evidence type="ECO:0000256" key="3">
    <source>
        <dbReference type="SAM" id="MobiDB-lite"/>
    </source>
</evidence>
<keyword evidence="2" id="KW-0143">Chaperone</keyword>
<evidence type="ECO:0000256" key="1">
    <source>
        <dbReference type="ARBA" id="ARBA00006817"/>
    </source>
</evidence>
<comment type="similarity">
    <text evidence="1">Belongs to the AHA1 family.</text>
</comment>
<dbReference type="InterPro" id="IPR015310">
    <property type="entry name" value="AHSA1-like_N"/>
</dbReference>